<evidence type="ECO:0000313" key="2">
    <source>
        <dbReference type="Proteomes" id="UP000271031"/>
    </source>
</evidence>
<dbReference type="AlphaFoldDB" id="A0A3M8DJY1"/>
<keyword evidence="2" id="KW-1185">Reference proteome</keyword>
<organism evidence="1 2">
    <name type="scientific">Brevibacillus fluminis</name>
    <dbReference type="NCBI Taxonomy" id="511487"/>
    <lineage>
        <taxon>Bacteria</taxon>
        <taxon>Bacillati</taxon>
        <taxon>Bacillota</taxon>
        <taxon>Bacilli</taxon>
        <taxon>Bacillales</taxon>
        <taxon>Paenibacillaceae</taxon>
        <taxon>Brevibacillus</taxon>
    </lineage>
</organism>
<dbReference type="OrthoDB" id="2466996at2"/>
<dbReference type="Proteomes" id="UP000271031">
    <property type="component" value="Unassembled WGS sequence"/>
</dbReference>
<sequence length="207" mass="22554">MKLLEKCMGSLLILGVTVSVWLHPASTYSWAWQEAKSTGHEFITGVLDLQGSRFDDNWTVISGGNQSVDLSRMIPGDARRLDVTLANGASTIDFDFKICAVLSAIDLDEAHLAMVNKLESVMMVRVEHGDKVVYDGTLAGLKPLAPGDTPVANPTEDTFHVGDAQREYRITVYLPQTGVGEGYQGAVANLTIRFLAKQHTLDAIYAE</sequence>
<accession>A0A3M8DJY1</accession>
<evidence type="ECO:0000313" key="1">
    <source>
        <dbReference type="EMBL" id="RNB87761.1"/>
    </source>
</evidence>
<dbReference type="RefSeq" id="WP_122918366.1">
    <property type="nucleotide sequence ID" value="NZ_RHHQ01000010.1"/>
</dbReference>
<gene>
    <name evidence="1" type="ORF">EDM56_13065</name>
</gene>
<dbReference type="EMBL" id="RHHQ01000010">
    <property type="protein sequence ID" value="RNB87761.1"/>
    <property type="molecule type" value="Genomic_DNA"/>
</dbReference>
<proteinExistence type="predicted"/>
<name>A0A3M8DJY1_9BACL</name>
<comment type="caution">
    <text evidence="1">The sequence shown here is derived from an EMBL/GenBank/DDBJ whole genome shotgun (WGS) entry which is preliminary data.</text>
</comment>
<reference evidence="1 2" key="1">
    <citation type="submission" date="2018-10" db="EMBL/GenBank/DDBJ databases">
        <title>Phylogenomics of Brevibacillus.</title>
        <authorList>
            <person name="Dunlap C."/>
        </authorList>
    </citation>
    <scope>NUCLEOTIDE SEQUENCE [LARGE SCALE GENOMIC DNA]</scope>
    <source>
        <strain evidence="1 2">JCM 15716</strain>
    </source>
</reference>
<protein>
    <submittedName>
        <fullName evidence="1">Uncharacterized protein</fullName>
    </submittedName>
</protein>